<dbReference type="AlphaFoldDB" id="A0A660SL87"/>
<dbReference type="PANTHER" id="PTHR11060">
    <property type="entry name" value="PROTEIN MEMO1"/>
    <property type="match status" value="1"/>
</dbReference>
<dbReference type="Pfam" id="PF01875">
    <property type="entry name" value="Memo"/>
    <property type="match status" value="1"/>
</dbReference>
<dbReference type="HAMAP" id="MF_00055">
    <property type="entry name" value="MEMO1"/>
    <property type="match status" value="1"/>
</dbReference>
<dbReference type="CDD" id="cd07361">
    <property type="entry name" value="MEMO_like"/>
    <property type="match status" value="1"/>
</dbReference>
<dbReference type="Proteomes" id="UP000268469">
    <property type="component" value="Unassembled WGS sequence"/>
</dbReference>
<dbReference type="Gene3D" id="3.40.830.10">
    <property type="entry name" value="LigB-like"/>
    <property type="match status" value="1"/>
</dbReference>
<dbReference type="InterPro" id="IPR002737">
    <property type="entry name" value="MEMO1_fam"/>
</dbReference>
<comment type="caution">
    <text evidence="3">The sequence shown here is derived from an EMBL/GenBank/DDBJ whole genome shotgun (WGS) entry which is preliminary data.</text>
</comment>
<protein>
    <recommendedName>
        <fullName evidence="2">MEMO1 family protein DRP53_01240</fullName>
    </recommendedName>
</protein>
<proteinExistence type="inferred from homology"/>
<organism evidence="3 4">
    <name type="scientific">candidate division WOR-3 bacterium</name>
    <dbReference type="NCBI Taxonomy" id="2052148"/>
    <lineage>
        <taxon>Bacteria</taxon>
        <taxon>Bacteria division WOR-3</taxon>
    </lineage>
</organism>
<sequence length="269" mass="29426">MMEKRPPAYAGSFYPDDPDRIKRMVEDFLTQPVEIPKGEIIGAVSPHAGYQYSGAIATLAHLCHRDGKWDRIVIIGPSHHAYFKDPVVEGRDFWITPLGEVEIDGEGRSILIGSGIGADHRPFDPEHSLEVQVPFIQIFSPGVKILPIMIGDQSLESGERVAQALSQLPGSTFILASSDLYHGYSYEVCKKTDTHTIEMILTLDPGRFQEELSTGRAMACGGGPIIALLSYGRKIGVTKAEVLRYTNSNDVTGTKGGYCVGYVAIAFLR</sequence>
<dbReference type="PANTHER" id="PTHR11060:SF0">
    <property type="entry name" value="PROTEIN MEMO1"/>
    <property type="match status" value="1"/>
</dbReference>
<evidence type="ECO:0000313" key="4">
    <source>
        <dbReference type="Proteomes" id="UP000268469"/>
    </source>
</evidence>
<comment type="similarity">
    <text evidence="1 2">Belongs to the MEMO1 family.</text>
</comment>
<evidence type="ECO:0000313" key="3">
    <source>
        <dbReference type="EMBL" id="RKX71507.1"/>
    </source>
</evidence>
<evidence type="ECO:0000256" key="2">
    <source>
        <dbReference type="HAMAP-Rule" id="MF_00055"/>
    </source>
</evidence>
<dbReference type="NCBIfam" id="TIGR04336">
    <property type="entry name" value="AmmeMemoSam_B"/>
    <property type="match status" value="1"/>
</dbReference>
<accession>A0A660SL87</accession>
<evidence type="ECO:0000256" key="1">
    <source>
        <dbReference type="ARBA" id="ARBA00006315"/>
    </source>
</evidence>
<name>A0A660SL87_UNCW3</name>
<reference evidence="3 4" key="1">
    <citation type="submission" date="2018-06" db="EMBL/GenBank/DDBJ databases">
        <title>Extensive metabolic versatility and redundancy in microbially diverse, dynamic hydrothermal sediments.</title>
        <authorList>
            <person name="Dombrowski N."/>
            <person name="Teske A."/>
            <person name="Baker B.J."/>
        </authorList>
    </citation>
    <scope>NUCLEOTIDE SEQUENCE [LARGE SCALE GENOMIC DNA]</scope>
    <source>
        <strain evidence="3">B36_G15</strain>
    </source>
</reference>
<dbReference type="EMBL" id="QNBE01000007">
    <property type="protein sequence ID" value="RKX71507.1"/>
    <property type="molecule type" value="Genomic_DNA"/>
</dbReference>
<gene>
    <name evidence="3" type="primary">amrB</name>
    <name evidence="3" type="ORF">DRP53_01240</name>
</gene>